<gene>
    <name evidence="2" type="ORF">CPA56_03095</name>
</gene>
<dbReference type="PANTHER" id="PTHR32309:SF13">
    <property type="entry name" value="FERRIC ENTEROBACTIN TRANSPORT PROTEIN FEPE"/>
    <property type="match status" value="1"/>
</dbReference>
<feature type="transmembrane region" description="Helical" evidence="1">
    <location>
        <begin position="419"/>
        <end position="440"/>
    </location>
</feature>
<keyword evidence="1" id="KW-1133">Transmembrane helix</keyword>
<proteinExistence type="predicted"/>
<protein>
    <submittedName>
        <fullName evidence="2">Capsule biosynthesis protein</fullName>
    </submittedName>
</protein>
<dbReference type="Proteomes" id="UP000765338">
    <property type="component" value="Unassembled WGS sequence"/>
</dbReference>
<feature type="transmembrane region" description="Helical" evidence="1">
    <location>
        <begin position="90"/>
        <end position="112"/>
    </location>
</feature>
<dbReference type="InterPro" id="IPR050445">
    <property type="entry name" value="Bact_polysacc_biosynth/exp"/>
</dbReference>
<evidence type="ECO:0000313" key="3">
    <source>
        <dbReference type="Proteomes" id="UP000765338"/>
    </source>
</evidence>
<comment type="caution">
    <text evidence="2">The sequence shown here is derived from an EMBL/GenBank/DDBJ whole genome shotgun (WGS) entry which is preliminary data.</text>
</comment>
<accession>A0ABR5ZRM6</accession>
<organism evidence="2 3">
    <name type="scientific">Bombella mellum</name>
    <dbReference type="NCBI Taxonomy" id="2039288"/>
    <lineage>
        <taxon>Bacteria</taxon>
        <taxon>Pseudomonadati</taxon>
        <taxon>Pseudomonadota</taxon>
        <taxon>Alphaproteobacteria</taxon>
        <taxon>Acetobacterales</taxon>
        <taxon>Acetobacteraceae</taxon>
        <taxon>Bombella</taxon>
    </lineage>
</organism>
<sequence>MLDEQMMPLVRTSRRTDSRYLKSTIWSKGRLIVNELTSKHEDDASAVSVCDDNVRDKVPSKVERYRAYLPSGTVLKENILVGVRCFSRGWVFFTVVVLPTLIMAFYLLFIAAPQYVSETHFLVRGKSMNSSALGGMSSLLEGGHGGSQDTYAVQDYMISRDALRMLVQQVNIKAIFNRPYADFYAKFPSFFTRNDFESFYNFYQNHIKAQLDAETGISHLTVRSFSAEDSQHIAQALLSAGERLVNEMNDRQRYNTLHAAQIELIDTLKELHDTEMKLASYRYTNEIIDPMKQAIPLMGTELSLETTLSMIEAEKKQLDITTPSSPLRKVYEQRIASIKAQMQKTQSHITGKGMGTPSLIPKLLGYDELTIRKSIIEKKIVAETNALEMAKAQADRQMLYVTVVAQPNLPDYPVYPRNIVFLLITFFTALGIYITGKLLVSGAREHALQ</sequence>
<evidence type="ECO:0000256" key="1">
    <source>
        <dbReference type="SAM" id="Phobius"/>
    </source>
</evidence>
<evidence type="ECO:0000313" key="2">
    <source>
        <dbReference type="EMBL" id="MBA5726979.1"/>
    </source>
</evidence>
<keyword evidence="1" id="KW-0812">Transmembrane</keyword>
<keyword evidence="1" id="KW-0472">Membrane</keyword>
<dbReference type="PANTHER" id="PTHR32309">
    <property type="entry name" value="TYROSINE-PROTEIN KINASE"/>
    <property type="match status" value="1"/>
</dbReference>
<keyword evidence="3" id="KW-1185">Reference proteome</keyword>
<reference evidence="2 3" key="1">
    <citation type="submission" date="2017-10" db="EMBL/GenBank/DDBJ databases">
        <authorList>
            <person name="Jakob F."/>
        </authorList>
    </citation>
    <scope>NUCLEOTIDE SEQUENCE [LARGE SCALE GENOMIC DNA]</scope>
    <source>
        <strain evidence="2 3">TMW 2.1889</strain>
    </source>
</reference>
<name>A0ABR5ZRM6_9PROT</name>
<dbReference type="EMBL" id="PDLY01000002">
    <property type="protein sequence ID" value="MBA5726979.1"/>
    <property type="molecule type" value="Genomic_DNA"/>
</dbReference>